<protein>
    <submittedName>
        <fullName evidence="1">Uncharacterized protein</fullName>
    </submittedName>
</protein>
<feature type="non-terminal residue" evidence="1">
    <location>
        <position position="56"/>
    </location>
</feature>
<proteinExistence type="predicted"/>
<organism evidence="1 2">
    <name type="scientific">Trichinella spiralis</name>
    <name type="common">Trichina worm</name>
    <dbReference type="NCBI Taxonomy" id="6334"/>
    <lineage>
        <taxon>Eukaryota</taxon>
        <taxon>Metazoa</taxon>
        <taxon>Ecdysozoa</taxon>
        <taxon>Nematoda</taxon>
        <taxon>Enoplea</taxon>
        <taxon>Dorylaimia</taxon>
        <taxon>Trichinellida</taxon>
        <taxon>Trichinellidae</taxon>
        <taxon>Trichinella</taxon>
    </lineage>
</organism>
<dbReference type="Proteomes" id="UP000054776">
    <property type="component" value="Unassembled WGS sequence"/>
</dbReference>
<accession>A0A0V1AI82</accession>
<evidence type="ECO:0000313" key="2">
    <source>
        <dbReference type="Proteomes" id="UP000054776"/>
    </source>
</evidence>
<name>A0A0V1AI82_TRISP</name>
<feature type="non-terminal residue" evidence="1">
    <location>
        <position position="1"/>
    </location>
</feature>
<dbReference type="InParanoid" id="A0A0V1AI82"/>
<comment type="caution">
    <text evidence="1">The sequence shown here is derived from an EMBL/GenBank/DDBJ whole genome shotgun (WGS) entry which is preliminary data.</text>
</comment>
<dbReference type="EMBL" id="JYDH01001878">
    <property type="protein sequence ID" value="KRY24266.1"/>
    <property type="molecule type" value="Genomic_DNA"/>
</dbReference>
<sequence length="56" mass="6687">YLGKYAFIKRKTRFWKVSRQTNAYVSNKWLLKLPCSYLNTQEGSRIETFLKPIQDG</sequence>
<dbReference type="AlphaFoldDB" id="A0A0V1AI82"/>
<keyword evidence="2" id="KW-1185">Reference proteome</keyword>
<evidence type="ECO:0000313" key="1">
    <source>
        <dbReference type="EMBL" id="KRY24266.1"/>
    </source>
</evidence>
<reference evidence="1 2" key="1">
    <citation type="submission" date="2015-01" db="EMBL/GenBank/DDBJ databases">
        <title>Evolution of Trichinella species and genotypes.</title>
        <authorList>
            <person name="Korhonen P.K."/>
            <person name="Edoardo P."/>
            <person name="Giuseppe L.R."/>
            <person name="Gasser R.B."/>
        </authorList>
    </citation>
    <scope>NUCLEOTIDE SEQUENCE [LARGE SCALE GENOMIC DNA]</scope>
    <source>
        <strain evidence="1">ISS3</strain>
    </source>
</reference>
<gene>
    <name evidence="1" type="ORF">T01_6933</name>
</gene>